<accession>A0A7C8GTZ1</accession>
<sequence>MPMTQREKKKGHANIYQIVWRWHFYAGLIFAPFLIILAVTGAIYLFKPQIEANLYADYYQVQEQGEKMAPSAHIETVMLEYPDAEITRYRPGEDSTRSAEVRALVNGESFTFFINPYTSELIGKINDQHRLIDRVEEFHGELMMGTIGDRIVELAACWTLILVTTGLYIWFPRKRKDIFGVLLPRIRKNKRTLFRDMHAVTGFWLSIAIIFLVLSGLLWSGFWGTKVQTILTNAGAGYPPSIWVGSAPESGLQTKDIADVPWSAQTMPVPSSDQHDGFIPISIDEVVEITDKENIYPTYEVIYPSSPEGVYTISVFPPKARDEATMHIDQYSGAILADYRFDNYKPLGKLMAWGITVHKGQEYGLINQIGGLLVCLGIITLVISGWIMWWKRKPKGQLGSPNSPSILTKKRLTIPLLVFSVVFPLVGLSVIIVFLLDWLVFRRIPKLKRFFR</sequence>
<feature type="domain" description="PepSY" evidence="2">
    <location>
        <begin position="281"/>
        <end position="338"/>
    </location>
</feature>
<evidence type="ECO:0000313" key="4">
    <source>
        <dbReference type="Proteomes" id="UP000480246"/>
    </source>
</evidence>
<dbReference type="OrthoDB" id="111691at2"/>
<feature type="transmembrane region" description="Helical" evidence="1">
    <location>
        <begin position="151"/>
        <end position="171"/>
    </location>
</feature>
<proteinExistence type="predicted"/>
<dbReference type="PANTHER" id="PTHR34219">
    <property type="entry name" value="IRON-REGULATED INNER MEMBRANE PROTEIN-RELATED"/>
    <property type="match status" value="1"/>
</dbReference>
<feature type="transmembrane region" description="Helical" evidence="1">
    <location>
        <begin position="24"/>
        <end position="46"/>
    </location>
</feature>
<evidence type="ECO:0000256" key="1">
    <source>
        <dbReference type="SAM" id="Phobius"/>
    </source>
</evidence>
<keyword evidence="1" id="KW-1133">Transmembrane helix</keyword>
<dbReference type="InterPro" id="IPR005625">
    <property type="entry name" value="PepSY-ass_TM"/>
</dbReference>
<keyword evidence="1" id="KW-0812">Transmembrane</keyword>
<dbReference type="InterPro" id="IPR025711">
    <property type="entry name" value="PepSY"/>
</dbReference>
<keyword evidence="1" id="KW-0472">Membrane</keyword>
<protein>
    <submittedName>
        <fullName evidence="3">PepSY domain-containing protein</fullName>
    </submittedName>
</protein>
<name>A0A7C8GTZ1_9BACI</name>
<feature type="transmembrane region" description="Helical" evidence="1">
    <location>
        <begin position="369"/>
        <end position="389"/>
    </location>
</feature>
<evidence type="ECO:0000259" key="2">
    <source>
        <dbReference type="Pfam" id="PF03413"/>
    </source>
</evidence>
<dbReference type="EMBL" id="WEID01000035">
    <property type="protein sequence ID" value="KAB8137828.1"/>
    <property type="molecule type" value="Genomic_DNA"/>
</dbReference>
<evidence type="ECO:0000313" key="3">
    <source>
        <dbReference type="EMBL" id="KAB8137828.1"/>
    </source>
</evidence>
<gene>
    <name evidence="3" type="ORF">F9U64_07795</name>
</gene>
<comment type="caution">
    <text evidence="3">The sequence shown here is derived from an EMBL/GenBank/DDBJ whole genome shotgun (WGS) entry which is preliminary data.</text>
</comment>
<dbReference type="AlphaFoldDB" id="A0A7C8GTZ1"/>
<organism evidence="3 4">
    <name type="scientific">Gracilibacillus oryzae</name>
    <dbReference type="NCBI Taxonomy" id="1672701"/>
    <lineage>
        <taxon>Bacteria</taxon>
        <taxon>Bacillati</taxon>
        <taxon>Bacillota</taxon>
        <taxon>Bacilli</taxon>
        <taxon>Bacillales</taxon>
        <taxon>Bacillaceae</taxon>
        <taxon>Gracilibacillus</taxon>
    </lineage>
</organism>
<dbReference type="Proteomes" id="UP000480246">
    <property type="component" value="Unassembled WGS sequence"/>
</dbReference>
<reference evidence="3 4" key="1">
    <citation type="submission" date="2019-10" db="EMBL/GenBank/DDBJ databases">
        <title>Gracilibacillus sp. nov. isolated from rice seeds.</title>
        <authorList>
            <person name="He S."/>
        </authorList>
    </citation>
    <scope>NUCLEOTIDE SEQUENCE [LARGE SCALE GENOMIC DNA]</scope>
    <source>
        <strain evidence="3 4">TD8</strain>
    </source>
</reference>
<keyword evidence="4" id="KW-1185">Reference proteome</keyword>
<feature type="transmembrane region" description="Helical" evidence="1">
    <location>
        <begin position="203"/>
        <end position="223"/>
    </location>
</feature>
<dbReference type="Pfam" id="PF03929">
    <property type="entry name" value="PepSY_TM"/>
    <property type="match status" value="1"/>
</dbReference>
<dbReference type="PANTHER" id="PTHR34219:SF1">
    <property type="entry name" value="PEPSY DOMAIN-CONTAINING PROTEIN"/>
    <property type="match status" value="1"/>
</dbReference>
<feature type="transmembrane region" description="Helical" evidence="1">
    <location>
        <begin position="414"/>
        <end position="441"/>
    </location>
</feature>
<dbReference type="Pfam" id="PF03413">
    <property type="entry name" value="PepSY"/>
    <property type="match status" value="1"/>
</dbReference>